<feature type="transmembrane region" description="Helical" evidence="10">
    <location>
        <begin position="548"/>
        <end position="577"/>
    </location>
</feature>
<protein>
    <recommendedName>
        <fullName evidence="11">HpcH/HpaI aldolase/citrate lyase domain-containing protein</fullName>
    </recommendedName>
</protein>
<keyword evidence="6" id="KW-0460">Magnesium</keyword>
<dbReference type="GO" id="GO:0003824">
    <property type="term" value="F:catalytic activity"/>
    <property type="evidence" value="ECO:0007669"/>
    <property type="project" value="InterPro"/>
</dbReference>
<dbReference type="Pfam" id="PF05832">
    <property type="entry name" value="DUF846"/>
    <property type="match status" value="1"/>
</dbReference>
<keyword evidence="8 10" id="KW-0472">Membrane</keyword>
<evidence type="ECO:0000256" key="7">
    <source>
        <dbReference type="ARBA" id="ARBA00022989"/>
    </source>
</evidence>
<evidence type="ECO:0000256" key="8">
    <source>
        <dbReference type="ARBA" id="ARBA00023136"/>
    </source>
</evidence>
<feature type="region of interest" description="Disordered" evidence="9">
    <location>
        <begin position="476"/>
        <end position="510"/>
    </location>
</feature>
<dbReference type="PANTHER" id="PTHR32308:SF0">
    <property type="entry name" value="HPCH_HPAI ALDOLASE_CITRATE LYASE DOMAIN-CONTAINING PROTEIN"/>
    <property type="match status" value="1"/>
</dbReference>
<dbReference type="Gene3D" id="3.20.20.60">
    <property type="entry name" value="Phosphoenolpyruvate-binding domains"/>
    <property type="match status" value="1"/>
</dbReference>
<evidence type="ECO:0000256" key="4">
    <source>
        <dbReference type="ARBA" id="ARBA00022692"/>
    </source>
</evidence>
<dbReference type="Proteomes" id="UP000327013">
    <property type="component" value="Unassembled WGS sequence"/>
</dbReference>
<dbReference type="InterPro" id="IPR040442">
    <property type="entry name" value="Pyrv_kinase-like_dom_sf"/>
</dbReference>
<dbReference type="InterPro" id="IPR015813">
    <property type="entry name" value="Pyrv/PenolPyrv_kinase-like_dom"/>
</dbReference>
<dbReference type="OrthoDB" id="505238at2759"/>
<dbReference type="FunFam" id="3.20.20.60:FF:000023">
    <property type="entry name" value="CitE, Citrate lyase beta subunit"/>
    <property type="match status" value="1"/>
</dbReference>
<dbReference type="InterPro" id="IPR008564">
    <property type="entry name" value="TVP23-like"/>
</dbReference>
<dbReference type="SUPFAM" id="SSF51621">
    <property type="entry name" value="Phosphoenolpyruvate/pyruvate domain"/>
    <property type="match status" value="1"/>
</dbReference>
<gene>
    <name evidence="12" type="ORF">FH972_025820</name>
</gene>
<feature type="transmembrane region" description="Helical" evidence="10">
    <location>
        <begin position="626"/>
        <end position="646"/>
    </location>
</feature>
<keyword evidence="13" id="KW-1185">Reference proteome</keyword>
<evidence type="ECO:0000313" key="12">
    <source>
        <dbReference type="EMBL" id="KAB8596111.1"/>
    </source>
</evidence>
<evidence type="ECO:0000256" key="1">
    <source>
        <dbReference type="ARBA" id="ARBA00001946"/>
    </source>
</evidence>
<comment type="subcellular location">
    <subcellularLocation>
        <location evidence="2">Membrane</location>
        <topology evidence="2">Multi-pass membrane protein</topology>
    </subcellularLocation>
</comment>
<name>A0A5N6L2J3_9ROSI</name>
<feature type="domain" description="HpcH/HpaI aldolase/citrate lyase" evidence="11">
    <location>
        <begin position="180"/>
        <end position="408"/>
    </location>
</feature>
<evidence type="ECO:0000256" key="3">
    <source>
        <dbReference type="ARBA" id="ARBA00005467"/>
    </source>
</evidence>
<dbReference type="AlphaFoldDB" id="A0A5N6L2J3"/>
<comment type="caution">
    <text evidence="12">The sequence shown here is derived from an EMBL/GenBank/DDBJ whole genome shotgun (WGS) entry which is preliminary data.</text>
</comment>
<dbReference type="PANTHER" id="PTHR32308">
    <property type="entry name" value="LYASE BETA SUBUNIT, PUTATIVE (AFU_ORTHOLOGUE AFUA_4G13030)-RELATED"/>
    <property type="match status" value="1"/>
</dbReference>
<evidence type="ECO:0000256" key="9">
    <source>
        <dbReference type="SAM" id="MobiDB-lite"/>
    </source>
</evidence>
<keyword evidence="4 10" id="KW-0812">Transmembrane</keyword>
<evidence type="ECO:0000256" key="10">
    <source>
        <dbReference type="SAM" id="Phobius"/>
    </source>
</evidence>
<feature type="transmembrane region" description="Helical" evidence="10">
    <location>
        <begin position="683"/>
        <end position="706"/>
    </location>
</feature>
<evidence type="ECO:0000313" key="13">
    <source>
        <dbReference type="Proteomes" id="UP000327013"/>
    </source>
</evidence>
<dbReference type="GO" id="GO:0000287">
    <property type="term" value="F:magnesium ion binding"/>
    <property type="evidence" value="ECO:0007669"/>
    <property type="project" value="TreeGrafter"/>
</dbReference>
<evidence type="ECO:0000259" key="11">
    <source>
        <dbReference type="Pfam" id="PF03328"/>
    </source>
</evidence>
<evidence type="ECO:0000256" key="5">
    <source>
        <dbReference type="ARBA" id="ARBA00022723"/>
    </source>
</evidence>
<dbReference type="EMBL" id="VIBQ01000070">
    <property type="protein sequence ID" value="KAB8596111.1"/>
    <property type="molecule type" value="Genomic_DNA"/>
</dbReference>
<reference evidence="12 13" key="1">
    <citation type="submission" date="2019-06" db="EMBL/GenBank/DDBJ databases">
        <title>A chromosomal-level reference genome of Carpinus fangiana (Coryloideae, Betulaceae).</title>
        <authorList>
            <person name="Yang X."/>
            <person name="Wang Z."/>
            <person name="Zhang L."/>
            <person name="Hao G."/>
            <person name="Liu J."/>
            <person name="Yang Y."/>
        </authorList>
    </citation>
    <scope>NUCLEOTIDE SEQUENCE [LARGE SCALE GENOMIC DNA]</scope>
    <source>
        <strain evidence="12">Cfa_2016G</strain>
        <tissue evidence="12">Leaf</tissue>
    </source>
</reference>
<keyword evidence="5" id="KW-0479">Metal-binding</keyword>
<evidence type="ECO:0000256" key="2">
    <source>
        <dbReference type="ARBA" id="ARBA00004141"/>
    </source>
</evidence>
<evidence type="ECO:0000256" key="6">
    <source>
        <dbReference type="ARBA" id="ARBA00022842"/>
    </source>
</evidence>
<organism evidence="12 13">
    <name type="scientific">Carpinus fangiana</name>
    <dbReference type="NCBI Taxonomy" id="176857"/>
    <lineage>
        <taxon>Eukaryota</taxon>
        <taxon>Viridiplantae</taxon>
        <taxon>Streptophyta</taxon>
        <taxon>Embryophyta</taxon>
        <taxon>Tracheophyta</taxon>
        <taxon>Spermatophyta</taxon>
        <taxon>Magnoliopsida</taxon>
        <taxon>eudicotyledons</taxon>
        <taxon>Gunneridae</taxon>
        <taxon>Pentapetalae</taxon>
        <taxon>rosids</taxon>
        <taxon>fabids</taxon>
        <taxon>Fagales</taxon>
        <taxon>Betulaceae</taxon>
        <taxon>Carpinus</taxon>
    </lineage>
</organism>
<comment type="similarity">
    <text evidence="3">Belongs to the TVP23 family.</text>
</comment>
<feature type="transmembrane region" description="Helical" evidence="10">
    <location>
        <begin position="652"/>
        <end position="671"/>
    </location>
</feature>
<sequence length="708" mass="76318">MTVASEQCVMVGVMSTISCASISSCAVSSAAVAASCSRASSDVVDSASEERYSAKGSAGEDAWWAVDGTRSSKRPVPPSLRVMVVCVARREGRSEALRMVGLALSMEPSMMTVLSYAFLSTSKAELSRGGGFIVEERSNGESVVTSSVIGLRLCGTLKAEGSHVMRELRILACLLTMAAVASSSASVIRRALLYGLAVDNVTYDLEDSVTPTKKPEARAQLRDFLNTQRPEGIREQAVRINAVDTPYALQDLTEILKAPNLDALVVPKVNSPSDLHFVTDVIRHVLPERHTSNVATQEKEPLKIIALIESAKALTDLNAICAASPYLSGLVFAAEDFALDLSLTRTPSLTEFLYARSAIVTAARAFGLPSAIDLVCTQFRGAEGESALREECEGGKRLGFNGKQLIHPSQVGTCQEVYSPAAQEVEWAVRCVIADEKADKQGRAAWTLDGKMIDVPVVGKAKGIVAKAETARRHVPQVADAATSRSWREIDSGTRSPARPTIDHEASPSNRLQRISSFATNTDNSSTRNSHSQDSQINAQPSLRTASFLVYILGMAFTDNFVLIFILTMLLLAADFYNIKNISGRRLVGLRWWNEVNAATGATTMVFESLSPDEAAQRVNATDKRFFWLALYVQPLLWFTAGILAIVWLHFVWLSLVVIALVLTVTNTVAFSRCDRFSQANSAVSRALLGGGIAGSLASGVVGRLFGR</sequence>
<comment type="cofactor">
    <cofactor evidence="1">
        <name>Mg(2+)</name>
        <dbReference type="ChEBI" id="CHEBI:18420"/>
    </cofactor>
</comment>
<dbReference type="InterPro" id="IPR005000">
    <property type="entry name" value="Aldolase/citrate-lyase_domain"/>
</dbReference>
<proteinExistence type="inferred from homology"/>
<dbReference type="GO" id="GO:0016020">
    <property type="term" value="C:membrane"/>
    <property type="evidence" value="ECO:0007669"/>
    <property type="project" value="UniProtKB-SubCell"/>
</dbReference>
<dbReference type="Pfam" id="PF03328">
    <property type="entry name" value="HpcH_HpaI"/>
    <property type="match status" value="1"/>
</dbReference>
<accession>A0A5N6L2J3</accession>
<dbReference type="GO" id="GO:0006107">
    <property type="term" value="P:oxaloacetate metabolic process"/>
    <property type="evidence" value="ECO:0007669"/>
    <property type="project" value="TreeGrafter"/>
</dbReference>
<keyword evidence="7 10" id="KW-1133">Transmembrane helix</keyword>